<dbReference type="AlphaFoldDB" id="A0A6A5VHH6"/>
<keyword evidence="1" id="KW-0479">Metal-binding</keyword>
<evidence type="ECO:0000256" key="1">
    <source>
        <dbReference type="ARBA" id="ARBA00022723"/>
    </source>
</evidence>
<evidence type="ECO:0000256" key="3">
    <source>
        <dbReference type="ARBA" id="ARBA00022833"/>
    </source>
</evidence>
<comment type="caution">
    <text evidence="5">Lacks conserved residue(s) required for the propagation of feature annotation.</text>
</comment>
<keyword evidence="5" id="KW-0378">Hydrolase</keyword>
<evidence type="ECO:0000256" key="5">
    <source>
        <dbReference type="PROSITE-ProRule" id="PRU01161"/>
    </source>
</evidence>
<dbReference type="InterPro" id="IPR016035">
    <property type="entry name" value="Acyl_Trfase/lysoPLipase"/>
</dbReference>
<dbReference type="GO" id="GO:0046486">
    <property type="term" value="P:glycerolipid metabolic process"/>
    <property type="evidence" value="ECO:0007669"/>
    <property type="project" value="UniProtKB-ARBA"/>
</dbReference>
<evidence type="ECO:0000256" key="4">
    <source>
        <dbReference type="ARBA" id="ARBA00023098"/>
    </source>
</evidence>
<protein>
    <submittedName>
        <fullName evidence="8">FabD/lysophospholipase-like protein</fullName>
    </submittedName>
</protein>
<dbReference type="GO" id="GO:0047499">
    <property type="term" value="F:calcium-independent phospholipase A2 activity"/>
    <property type="evidence" value="ECO:0007669"/>
    <property type="project" value="TreeGrafter"/>
</dbReference>
<evidence type="ECO:0000313" key="8">
    <source>
        <dbReference type="EMBL" id="KAF1974496.1"/>
    </source>
</evidence>
<keyword evidence="9" id="KW-1185">Reference proteome</keyword>
<reference evidence="8" key="1">
    <citation type="journal article" date="2020" name="Stud. Mycol.">
        <title>101 Dothideomycetes genomes: a test case for predicting lifestyles and emergence of pathogens.</title>
        <authorList>
            <person name="Haridas S."/>
            <person name="Albert R."/>
            <person name="Binder M."/>
            <person name="Bloem J."/>
            <person name="Labutti K."/>
            <person name="Salamov A."/>
            <person name="Andreopoulos B."/>
            <person name="Baker S."/>
            <person name="Barry K."/>
            <person name="Bills G."/>
            <person name="Bluhm B."/>
            <person name="Cannon C."/>
            <person name="Castanera R."/>
            <person name="Culley D."/>
            <person name="Daum C."/>
            <person name="Ezra D."/>
            <person name="Gonzalez J."/>
            <person name="Henrissat B."/>
            <person name="Kuo A."/>
            <person name="Liang C."/>
            <person name="Lipzen A."/>
            <person name="Lutzoni F."/>
            <person name="Magnuson J."/>
            <person name="Mondo S."/>
            <person name="Nolan M."/>
            <person name="Ohm R."/>
            <person name="Pangilinan J."/>
            <person name="Park H.-J."/>
            <person name="Ramirez L."/>
            <person name="Alfaro M."/>
            <person name="Sun H."/>
            <person name="Tritt A."/>
            <person name="Yoshinaga Y."/>
            <person name="Zwiers L.-H."/>
            <person name="Turgeon B."/>
            <person name="Goodwin S."/>
            <person name="Spatafora J."/>
            <person name="Crous P."/>
            <person name="Grigoriev I."/>
        </authorList>
    </citation>
    <scope>NUCLEOTIDE SEQUENCE</scope>
    <source>
        <strain evidence="8">CBS 107.79</strain>
    </source>
</reference>
<gene>
    <name evidence="8" type="ORF">BU23DRAFT_461322</name>
</gene>
<feature type="domain" description="PNPLA" evidence="7">
    <location>
        <begin position="315"/>
        <end position="528"/>
    </location>
</feature>
<evidence type="ECO:0000259" key="7">
    <source>
        <dbReference type="PROSITE" id="PS51635"/>
    </source>
</evidence>
<dbReference type="InterPro" id="IPR017907">
    <property type="entry name" value="Znf_RING_CS"/>
</dbReference>
<dbReference type="Pfam" id="PF01734">
    <property type="entry name" value="Patatin"/>
    <property type="match status" value="1"/>
</dbReference>
<dbReference type="PROSITE" id="PS51635">
    <property type="entry name" value="PNPLA"/>
    <property type="match status" value="1"/>
</dbReference>
<feature type="non-terminal residue" evidence="8">
    <location>
        <position position="1"/>
    </location>
</feature>
<dbReference type="SUPFAM" id="SSF52151">
    <property type="entry name" value="FabD/lysophospholipase-like"/>
    <property type="match status" value="1"/>
</dbReference>
<keyword evidence="2" id="KW-0863">Zinc-finger</keyword>
<dbReference type="InterPro" id="IPR002641">
    <property type="entry name" value="PNPLA_dom"/>
</dbReference>
<dbReference type="PANTHER" id="PTHR24185:SF8">
    <property type="entry name" value="PNPLA DOMAIN-CONTAINING PROTEIN"/>
    <property type="match status" value="1"/>
</dbReference>
<name>A0A6A5VHH6_9PLEO</name>
<organism evidence="8 9">
    <name type="scientific">Bimuria novae-zelandiae CBS 107.79</name>
    <dbReference type="NCBI Taxonomy" id="1447943"/>
    <lineage>
        <taxon>Eukaryota</taxon>
        <taxon>Fungi</taxon>
        <taxon>Dikarya</taxon>
        <taxon>Ascomycota</taxon>
        <taxon>Pezizomycotina</taxon>
        <taxon>Dothideomycetes</taxon>
        <taxon>Pleosporomycetidae</taxon>
        <taxon>Pleosporales</taxon>
        <taxon>Massarineae</taxon>
        <taxon>Didymosphaeriaceae</taxon>
        <taxon>Bimuria</taxon>
    </lineage>
</organism>
<accession>A0A6A5VHH6</accession>
<dbReference type="GO" id="GO:0016020">
    <property type="term" value="C:membrane"/>
    <property type="evidence" value="ECO:0007669"/>
    <property type="project" value="TreeGrafter"/>
</dbReference>
<dbReference type="EMBL" id="ML976674">
    <property type="protein sequence ID" value="KAF1974496.1"/>
    <property type="molecule type" value="Genomic_DNA"/>
</dbReference>
<evidence type="ECO:0000256" key="6">
    <source>
        <dbReference type="SAM" id="MobiDB-lite"/>
    </source>
</evidence>
<keyword evidence="3" id="KW-0862">Zinc</keyword>
<dbReference type="GO" id="GO:0016042">
    <property type="term" value="P:lipid catabolic process"/>
    <property type="evidence" value="ECO:0007669"/>
    <property type="project" value="UniProtKB-UniRule"/>
</dbReference>
<keyword evidence="4 5" id="KW-0443">Lipid metabolism</keyword>
<dbReference type="Gene3D" id="3.40.1090.10">
    <property type="entry name" value="Cytosolic phospholipase A2 catalytic domain"/>
    <property type="match status" value="1"/>
</dbReference>
<dbReference type="PANTHER" id="PTHR24185">
    <property type="entry name" value="CALCIUM-INDEPENDENT PHOSPHOLIPASE A2-GAMMA"/>
    <property type="match status" value="1"/>
</dbReference>
<keyword evidence="5" id="KW-0442">Lipid degradation</keyword>
<proteinExistence type="predicted"/>
<evidence type="ECO:0000256" key="2">
    <source>
        <dbReference type="ARBA" id="ARBA00022771"/>
    </source>
</evidence>
<feature type="active site" description="Proton acceptor" evidence="5">
    <location>
        <position position="515"/>
    </location>
</feature>
<dbReference type="CDD" id="cd07199">
    <property type="entry name" value="Pat17_PNPLA8_PNPLA9_like"/>
    <property type="match status" value="1"/>
</dbReference>
<evidence type="ECO:0000313" key="9">
    <source>
        <dbReference type="Proteomes" id="UP000800036"/>
    </source>
</evidence>
<dbReference type="GO" id="GO:0019369">
    <property type="term" value="P:arachidonate metabolic process"/>
    <property type="evidence" value="ECO:0007669"/>
    <property type="project" value="TreeGrafter"/>
</dbReference>
<dbReference type="OrthoDB" id="194358at2759"/>
<dbReference type="PROSITE" id="PS00518">
    <property type="entry name" value="ZF_RING_1"/>
    <property type="match status" value="1"/>
</dbReference>
<sequence>LPKSTLPSVVIVTDKITPRAEIEEEARKAFLWMLREETKKDLSKQISAIDIVALFPTGTMSIDARYRRVKERLMERSDQARKSREGTRTLFSATHFAAPITYASGHFPDSLYRLIDFIRASRAQNPVALDLDEHLSNFLKHMKSSNQLMEFAAPTIALALFLDSYPPDAHIKYHLDVFCKVSKARTIAFKESNDIILRSGFINMVENNLIRYFQQHISDNGKSAVEIHRSNLVCFQHRWCHIQSSSTCLCCLRRRPQYCLPCGHCICENCVIVLGNCCEDDPWVFTVRHCFLCGQEMLNDITVRTTPPTAGVGVLCIDGGGTRSIIPLTVMKLIQDRLGPIPLQRCITVSFGVSVGVIIAIDHFILGRPLEESIQTFSGMAGRVFKRRFSFHIPPISRIVEIALSYFTDGLYPARNVDTVLKDWVTNKNILDCSYATSTGTKIGLPVATVSNHPSYRFFTNYNGVGERDDDQEKAIIKPKDGFGNVPLWEIARSASAAPVFFPPKHIDEVGTFQDAGPLENDPLLWALSEVSAMFPLSKEPNFVISLGTGEPGQKNYEVSTADSRKNGMFARIRDLIMEKMRDKTVRRAYKSIGLAAQILPKIYRLSVDFETTEPRLDDARSIPELISKVETDQRLSTSIDEVAHCLIASLFYFELDSAPERYDGKYVVTGHILCSIRCNDPAFEALFSKLSTGSVRFWVNDWPMLQSINDPSCFGKDRNFRMRVRTETSDRFTLSLKQGEGKAHNISGSPFSVKGLVAAQGLDAPFGRADHGKRKRLWSSGSQPPPRKRQRI</sequence>
<dbReference type="Proteomes" id="UP000800036">
    <property type="component" value="Unassembled WGS sequence"/>
</dbReference>
<feature type="active site" description="Nucleophile" evidence="5">
    <location>
        <position position="350"/>
    </location>
</feature>
<feature type="region of interest" description="Disordered" evidence="6">
    <location>
        <begin position="767"/>
        <end position="793"/>
    </location>
</feature>
<dbReference type="GO" id="GO:0008270">
    <property type="term" value="F:zinc ion binding"/>
    <property type="evidence" value="ECO:0007669"/>
    <property type="project" value="UniProtKB-KW"/>
</dbReference>